<name>A0ACC0CHE8_CATRO</name>
<accession>A0ACC0CHE8</accession>
<dbReference type="EMBL" id="CM044701">
    <property type="protein sequence ID" value="KAI5684340.1"/>
    <property type="molecule type" value="Genomic_DNA"/>
</dbReference>
<evidence type="ECO:0000313" key="2">
    <source>
        <dbReference type="Proteomes" id="UP001060085"/>
    </source>
</evidence>
<keyword evidence="2" id="KW-1185">Reference proteome</keyword>
<reference evidence="2" key="1">
    <citation type="journal article" date="2023" name="Nat. Plants">
        <title>Single-cell RNA sequencing provides a high-resolution roadmap for understanding the multicellular compartmentation of specialized metabolism.</title>
        <authorList>
            <person name="Sun S."/>
            <person name="Shen X."/>
            <person name="Li Y."/>
            <person name="Li Y."/>
            <person name="Wang S."/>
            <person name="Li R."/>
            <person name="Zhang H."/>
            <person name="Shen G."/>
            <person name="Guo B."/>
            <person name="Wei J."/>
            <person name="Xu J."/>
            <person name="St-Pierre B."/>
            <person name="Chen S."/>
            <person name="Sun C."/>
        </authorList>
    </citation>
    <scope>NUCLEOTIDE SEQUENCE [LARGE SCALE GENOMIC DNA]</scope>
</reference>
<protein>
    <submittedName>
        <fullName evidence="1">Uncharacterized protein</fullName>
    </submittedName>
</protein>
<comment type="caution">
    <text evidence="1">The sequence shown here is derived from an EMBL/GenBank/DDBJ whole genome shotgun (WGS) entry which is preliminary data.</text>
</comment>
<sequence>MIANSSVNRMDTDVGSLRRNPVECKICHDEDEDSNMEIPCSCSGSLKYAHRKCVQRWCNVKGDTICEICRQHFKPGYSAPSSLSRYGSIAINLRGGWEITRDLPNIEFIGMVSTDNYLSNPVFDDYSEHGTRRLICCRIVAIIFTVLLVLRHTLPIIISCEGEYSAEVLMLLTLKIIGILLPIYLIVKAFTAIKSRRRHHHQDFWNSHGSMSDEETELPLQQPPRPMLIHGR</sequence>
<dbReference type="Proteomes" id="UP001060085">
    <property type="component" value="Linkage Group LG01"/>
</dbReference>
<proteinExistence type="predicted"/>
<evidence type="ECO:0000313" key="1">
    <source>
        <dbReference type="EMBL" id="KAI5684340.1"/>
    </source>
</evidence>
<organism evidence="1 2">
    <name type="scientific">Catharanthus roseus</name>
    <name type="common">Madagascar periwinkle</name>
    <name type="synonym">Vinca rosea</name>
    <dbReference type="NCBI Taxonomy" id="4058"/>
    <lineage>
        <taxon>Eukaryota</taxon>
        <taxon>Viridiplantae</taxon>
        <taxon>Streptophyta</taxon>
        <taxon>Embryophyta</taxon>
        <taxon>Tracheophyta</taxon>
        <taxon>Spermatophyta</taxon>
        <taxon>Magnoliopsida</taxon>
        <taxon>eudicotyledons</taxon>
        <taxon>Gunneridae</taxon>
        <taxon>Pentapetalae</taxon>
        <taxon>asterids</taxon>
        <taxon>lamiids</taxon>
        <taxon>Gentianales</taxon>
        <taxon>Apocynaceae</taxon>
        <taxon>Rauvolfioideae</taxon>
        <taxon>Vinceae</taxon>
        <taxon>Catharanthinae</taxon>
        <taxon>Catharanthus</taxon>
    </lineage>
</organism>
<gene>
    <name evidence="1" type="ORF">M9H77_05568</name>
</gene>